<evidence type="ECO:0000256" key="5">
    <source>
        <dbReference type="ARBA" id="ARBA00022833"/>
    </source>
</evidence>
<dbReference type="GO" id="GO:0008270">
    <property type="term" value="F:zinc ion binding"/>
    <property type="evidence" value="ECO:0007669"/>
    <property type="project" value="InterPro"/>
</dbReference>
<dbReference type="InterPro" id="IPR016192">
    <property type="entry name" value="APOBEC/CMP_deaminase_Zn-bd"/>
</dbReference>
<evidence type="ECO:0000313" key="13">
    <source>
        <dbReference type="Proteomes" id="UP000182763"/>
    </source>
</evidence>
<dbReference type="Proteomes" id="UP000230646">
    <property type="component" value="Unassembled WGS sequence"/>
</dbReference>
<evidence type="ECO:0000256" key="2">
    <source>
        <dbReference type="ARBA" id="ARBA00006576"/>
    </source>
</evidence>
<dbReference type="STRING" id="1805029.AUK42_04300"/>
<accession>A0A1J5GL03</accession>
<feature type="binding site" evidence="7">
    <location>
        <position position="106"/>
    </location>
    <ligand>
        <name>Zn(2+)</name>
        <dbReference type="ChEBI" id="CHEBI:29105"/>
        <note>catalytic</note>
    </ligand>
</feature>
<evidence type="ECO:0000256" key="1">
    <source>
        <dbReference type="ARBA" id="ARBA00001947"/>
    </source>
</evidence>
<accession>A0A2M7PN44</accession>
<dbReference type="GO" id="GO:0006220">
    <property type="term" value="P:pyrimidine nucleotide metabolic process"/>
    <property type="evidence" value="ECO:0007669"/>
    <property type="project" value="InterPro"/>
</dbReference>
<dbReference type="PIRSF" id="PIRSF006019">
    <property type="entry name" value="dCMP_deaminase"/>
    <property type="match status" value="1"/>
</dbReference>
<evidence type="ECO:0000313" key="12">
    <source>
        <dbReference type="EMBL" id="PJB57647.1"/>
    </source>
</evidence>
<dbReference type="Proteomes" id="UP000231493">
    <property type="component" value="Unassembled WGS sequence"/>
</dbReference>
<dbReference type="InterPro" id="IPR016473">
    <property type="entry name" value="dCMP_deaminase"/>
</dbReference>
<protein>
    <submittedName>
        <fullName evidence="9">Cytidine deaminase</fullName>
    </submittedName>
</protein>
<organism evidence="9 13">
    <name type="scientific">Candidatus Infernicultor aquiphilus</name>
    <dbReference type="NCBI Taxonomy" id="1805029"/>
    <lineage>
        <taxon>Bacteria</taxon>
        <taxon>Pseudomonadati</taxon>
        <taxon>Atribacterota</taxon>
        <taxon>Candidatus Phoenicimicrobiia</taxon>
        <taxon>Candidatus Pheonicimicrobiales</taxon>
        <taxon>Candidatus Phoenicimicrobiaceae</taxon>
        <taxon>Candidatus Infernicultor</taxon>
    </lineage>
</organism>
<reference evidence="14 15" key="3">
    <citation type="submission" date="2017-09" db="EMBL/GenBank/DDBJ databases">
        <title>Depth-based differentiation of microbial function through sediment-hosted aquifers and enrichment of novel symbionts in the deep terrestrial subsurface.</title>
        <authorList>
            <person name="Probst A.J."/>
            <person name="Ladd B."/>
            <person name="Jarett J.K."/>
            <person name="Geller-Mcgrath D.E."/>
            <person name="Sieber C.M."/>
            <person name="Emerson J.B."/>
            <person name="Anantharaman K."/>
            <person name="Thomas B.C."/>
            <person name="Malmstrom R."/>
            <person name="Stieglmeier M."/>
            <person name="Klingl A."/>
            <person name="Woyke T."/>
            <person name="Ryan C.M."/>
            <person name="Banfield J.F."/>
        </authorList>
    </citation>
    <scope>NUCLEOTIDE SEQUENCE [LARGE SCALE GENOMIC DNA]</scope>
    <source>
        <strain evidence="11">CG_4_10_14_3_um_filter_34_13</strain>
        <strain evidence="12">CG_4_9_14_3_um_filter_33_16</strain>
    </source>
</reference>
<feature type="binding site" evidence="7">
    <location>
        <position position="78"/>
    </location>
    <ligand>
        <name>Zn(2+)</name>
        <dbReference type="ChEBI" id="CHEBI:29105"/>
        <note>catalytic</note>
    </ligand>
</feature>
<dbReference type="PROSITE" id="PS51747">
    <property type="entry name" value="CYT_DCMP_DEAMINASES_2"/>
    <property type="match status" value="1"/>
</dbReference>
<dbReference type="PROSITE" id="PS00903">
    <property type="entry name" value="CYT_DCMP_DEAMINASES_1"/>
    <property type="match status" value="1"/>
</dbReference>
<dbReference type="InterPro" id="IPR015517">
    <property type="entry name" value="dCMP_deaminase-rel"/>
</dbReference>
<comment type="similarity">
    <text evidence="2">Belongs to the cytidine and deoxycytidylate deaminase family.</text>
</comment>
<dbReference type="EMBL" id="PFIP01000061">
    <property type="protein sequence ID" value="PIX34566.1"/>
    <property type="molecule type" value="Genomic_DNA"/>
</dbReference>
<feature type="active site" description="Proton donor" evidence="6">
    <location>
        <position position="80"/>
    </location>
</feature>
<dbReference type="RefSeq" id="WP_406608054.1">
    <property type="nucleotide sequence ID" value="NZ_PFKO01000293.1"/>
</dbReference>
<dbReference type="EMBL" id="PFKO01000293">
    <property type="protein sequence ID" value="PIY31831.1"/>
    <property type="molecule type" value="Genomic_DNA"/>
</dbReference>
<keyword evidence="4" id="KW-0378">Hydrolase</keyword>
<dbReference type="InterPro" id="IPR002125">
    <property type="entry name" value="CMP_dCMP_dom"/>
</dbReference>
<dbReference type="GO" id="GO:0005737">
    <property type="term" value="C:cytoplasm"/>
    <property type="evidence" value="ECO:0007669"/>
    <property type="project" value="TreeGrafter"/>
</dbReference>
<comment type="cofactor">
    <cofactor evidence="1 7">
        <name>Zn(2+)</name>
        <dbReference type="ChEBI" id="CHEBI:29105"/>
    </cofactor>
</comment>
<dbReference type="Proteomes" id="UP000228560">
    <property type="component" value="Unassembled WGS sequence"/>
</dbReference>
<feature type="domain" description="CMP/dCMP-type deaminase" evidence="8">
    <location>
        <begin position="5"/>
        <end position="143"/>
    </location>
</feature>
<dbReference type="Pfam" id="PF00383">
    <property type="entry name" value="dCMP_cyt_deam_1"/>
    <property type="match status" value="1"/>
</dbReference>
<evidence type="ECO:0000313" key="9">
    <source>
        <dbReference type="EMBL" id="OIP70266.1"/>
    </source>
</evidence>
<dbReference type="CDD" id="cd01286">
    <property type="entry name" value="deoxycytidylate_deaminase"/>
    <property type="match status" value="1"/>
</dbReference>
<dbReference type="Gene3D" id="3.40.140.10">
    <property type="entry name" value="Cytidine Deaminase, domain 2"/>
    <property type="match status" value="1"/>
</dbReference>
<dbReference type="Proteomes" id="UP000182763">
    <property type="component" value="Unassembled WGS sequence"/>
</dbReference>
<dbReference type="InterPro" id="IPR016193">
    <property type="entry name" value="Cytidine_deaminase-like"/>
</dbReference>
<dbReference type="PANTHER" id="PTHR11086">
    <property type="entry name" value="DEOXYCYTIDYLATE DEAMINASE-RELATED"/>
    <property type="match status" value="1"/>
</dbReference>
<evidence type="ECO:0000313" key="11">
    <source>
        <dbReference type="EMBL" id="PIY31831.1"/>
    </source>
</evidence>
<keyword evidence="5 7" id="KW-0862">Zinc</keyword>
<keyword evidence="3 7" id="KW-0479">Metal-binding</keyword>
<dbReference type="PANTHER" id="PTHR11086:SF18">
    <property type="entry name" value="DEOXYCYTIDYLATE DEAMINASE"/>
    <property type="match status" value="1"/>
</dbReference>
<sequence>MNRPSWDEYFMEITELVSKRSTCLRRKVGAIIVQDKRILTTGYNGAPKGLPHCLEIGCLREEKEVASGERQELCRGLHAEQNAIVQAASYGISIKGSILYCTTQPCVTCAKMIINAGIKRIIYQEKYPDELARKLFKEAGVIEIYYE</sequence>
<evidence type="ECO:0000256" key="7">
    <source>
        <dbReference type="PIRSR" id="PIRSR006019-2"/>
    </source>
</evidence>
<feature type="binding site" evidence="7">
    <location>
        <position position="109"/>
    </location>
    <ligand>
        <name>Zn(2+)</name>
        <dbReference type="ChEBI" id="CHEBI:29105"/>
        <note>catalytic</note>
    </ligand>
</feature>
<dbReference type="AlphaFoldDB" id="A0A1J5GL03"/>
<evidence type="ECO:0000256" key="6">
    <source>
        <dbReference type="PIRSR" id="PIRSR006019-1"/>
    </source>
</evidence>
<dbReference type="EMBL" id="PFTV01000043">
    <property type="protein sequence ID" value="PJB57647.1"/>
    <property type="molecule type" value="Genomic_DNA"/>
</dbReference>
<gene>
    <name evidence="9" type="ORF">AUK42_04300</name>
    <name evidence="12" type="ORF">CO097_01750</name>
    <name evidence="11" type="ORF">COZ07_07865</name>
    <name evidence="10" type="ORF">COZ58_03485</name>
</gene>
<evidence type="ECO:0000256" key="3">
    <source>
        <dbReference type="ARBA" id="ARBA00022723"/>
    </source>
</evidence>
<evidence type="ECO:0000313" key="10">
    <source>
        <dbReference type="EMBL" id="PIX34566.1"/>
    </source>
</evidence>
<evidence type="ECO:0000256" key="4">
    <source>
        <dbReference type="ARBA" id="ARBA00022801"/>
    </source>
</evidence>
<dbReference type="InterPro" id="IPR035105">
    <property type="entry name" value="Deoxycytidylate_deaminase_dom"/>
</dbReference>
<comment type="caution">
    <text evidence="9">The sequence shown here is derived from an EMBL/GenBank/DDBJ whole genome shotgun (WGS) entry which is preliminary data.</text>
</comment>
<dbReference type="GO" id="GO:0004132">
    <property type="term" value="F:dCMP deaminase activity"/>
    <property type="evidence" value="ECO:0007669"/>
    <property type="project" value="InterPro"/>
</dbReference>
<name>A0A1J5GL03_9BACT</name>
<evidence type="ECO:0000313" key="14">
    <source>
        <dbReference type="Proteomes" id="UP000228560"/>
    </source>
</evidence>
<reference evidence="9 13" key="1">
    <citation type="journal article" date="2016" name="Environ. Microbiol.">
        <title>Genomic resolution of a cold subsurface aquifer community provides metabolic insights for novel microbes adapted to high CO concentrations.</title>
        <authorList>
            <person name="Probst A.J."/>
            <person name="Castelle C.J."/>
            <person name="Singh A."/>
            <person name="Brown C.T."/>
            <person name="Anantharaman K."/>
            <person name="Sharon I."/>
            <person name="Hug L.A."/>
            <person name="Burstein D."/>
            <person name="Emerson J.B."/>
            <person name="Thomas B.C."/>
            <person name="Banfield J.F."/>
        </authorList>
    </citation>
    <scope>NUCLEOTIDE SEQUENCE [LARGE SCALE GENOMIC DNA]</scope>
    <source>
        <strain evidence="9">CG2_30_33_13</strain>
    </source>
</reference>
<dbReference type="EMBL" id="MNYY01000086">
    <property type="protein sequence ID" value="OIP70266.1"/>
    <property type="molecule type" value="Genomic_DNA"/>
</dbReference>
<proteinExistence type="inferred from homology"/>
<evidence type="ECO:0000313" key="15">
    <source>
        <dbReference type="Proteomes" id="UP000230646"/>
    </source>
</evidence>
<accession>A0A2M7K8U4</accession>
<evidence type="ECO:0000259" key="8">
    <source>
        <dbReference type="PROSITE" id="PS51747"/>
    </source>
</evidence>
<reference evidence="10" key="2">
    <citation type="submission" date="2017-09" db="EMBL/GenBank/DDBJ databases">
        <title>Depth-based differentiation of microbial function through sediment-hosted aquifers and enrichment of novel symbionts in the deep terrestrial subsurface.</title>
        <authorList>
            <person name="Probst A.J."/>
            <person name="Ladd B."/>
            <person name="Jarett J.K."/>
            <person name="Geller-Mcgrath D.E."/>
            <person name="Sieber C.M.K."/>
            <person name="Emerson J.B."/>
            <person name="Anantharaman K."/>
            <person name="Thomas B.C."/>
            <person name="Malmstrom R."/>
            <person name="Stieglmeier M."/>
            <person name="Klingl A."/>
            <person name="Woyke T."/>
            <person name="Ryan C.M."/>
            <person name="Banfield J.F."/>
        </authorList>
    </citation>
    <scope>NUCLEOTIDE SEQUENCE</scope>
    <source>
        <strain evidence="10">CG_4_8_14_3_um_filter_34_18</strain>
    </source>
</reference>
<dbReference type="SUPFAM" id="SSF53927">
    <property type="entry name" value="Cytidine deaminase-like"/>
    <property type="match status" value="1"/>
</dbReference>
<accession>A0A2M8CF38</accession>